<keyword evidence="7 8" id="KW-0326">Glycosidase</keyword>
<feature type="compositionally biased region" description="Low complexity" evidence="9">
    <location>
        <begin position="396"/>
        <end position="414"/>
    </location>
</feature>
<name>A0A8H5U184_FUSHE</name>
<reference evidence="11 12" key="1">
    <citation type="submission" date="2020-05" db="EMBL/GenBank/DDBJ databases">
        <title>Identification and distribution of gene clusters putatively required for synthesis of sphingolipid metabolism inhibitors in phylogenetically diverse species of the filamentous fungus Fusarium.</title>
        <authorList>
            <person name="Kim H.-S."/>
            <person name="Busman M."/>
            <person name="Brown D.W."/>
            <person name="Divon H."/>
            <person name="Uhlig S."/>
            <person name="Proctor R.H."/>
        </authorList>
    </citation>
    <scope>NUCLEOTIDE SEQUENCE [LARGE SCALE GENOMIC DNA]</scope>
    <source>
        <strain evidence="11 12">NRRL 20693</strain>
    </source>
</reference>
<comment type="catalytic activity">
    <reaction evidence="1 8">
        <text>Random hydrolysis of (1-&gt;6)-alpha-D-mannosidic linkages in unbranched (1-&gt;6)-mannans.</text>
        <dbReference type="EC" id="3.2.1.101"/>
    </reaction>
</comment>
<dbReference type="PANTHER" id="PTHR12145">
    <property type="entry name" value="MANNAN ENDO-1,6-ALPHA-MANNOSIDASE DCW1"/>
    <property type="match status" value="1"/>
</dbReference>
<evidence type="ECO:0000256" key="2">
    <source>
        <dbReference type="ARBA" id="ARBA00009699"/>
    </source>
</evidence>
<gene>
    <name evidence="11" type="ORF">FHETE_590</name>
</gene>
<dbReference type="InterPro" id="IPR008928">
    <property type="entry name" value="6-hairpin_glycosidase_sf"/>
</dbReference>
<keyword evidence="4 10" id="KW-0732">Signal</keyword>
<sequence length="440" mass="47710">MVTLRNVVGLGLLAQSVYSMNLDSKDGIEKASKALASDLIKFYKGNESGQIPGLLPETKMGTDGYYWYESGAFMGAYVDYWQLTGDDTYNDLVSKGIQWQGGKDNDFMPANQSASEGNDDQSVWALSALTAAEYGFPAADKGPEWIDLATAVWEEQRSRWDAEVKEDVCDGGLRWQIFPFNNGYGYKHTLSNALFFNIGARLARMTGNDTYADYASKTWEWLEASELINNKTWAVYDGGQAAQNCTEINKIQLSAGSASLAMGAAFMYNFTDGSNEWRKRTEDITSTTLKFFFKDGEFKEISCSKGTCPRDIVTQKALVHRWLAVTTQVAPFTANSVLPVLLTSAKGLKAEGNGKDALEQTLANFAVISNLLIADSSAPGTGNSTNGKKTDETKDSPSSTTSSGTSASATEAADNSAPKGTGSGSFLALCVIVLAFQWVW</sequence>
<feature type="chain" id="PRO_5034410101" description="Mannan endo-1,6-alpha-mannosidase" evidence="10">
    <location>
        <begin position="20"/>
        <end position="440"/>
    </location>
</feature>
<feature type="region of interest" description="Disordered" evidence="9">
    <location>
        <begin position="379"/>
        <end position="421"/>
    </location>
</feature>
<protein>
    <recommendedName>
        <fullName evidence="3 8">Mannan endo-1,6-alpha-mannosidase</fullName>
        <ecNumber evidence="3 8">3.2.1.101</ecNumber>
    </recommendedName>
</protein>
<evidence type="ECO:0000256" key="1">
    <source>
        <dbReference type="ARBA" id="ARBA00001452"/>
    </source>
</evidence>
<evidence type="ECO:0000256" key="5">
    <source>
        <dbReference type="ARBA" id="ARBA00022801"/>
    </source>
</evidence>
<keyword evidence="5 8" id="KW-0378">Hydrolase</keyword>
<dbReference type="Gene3D" id="1.50.10.20">
    <property type="match status" value="1"/>
</dbReference>
<dbReference type="InterPro" id="IPR014480">
    <property type="entry name" value="Mannan-1_6-alpha_mannosidase"/>
</dbReference>
<dbReference type="GO" id="GO:0008496">
    <property type="term" value="F:mannan endo-1,6-alpha-mannosidase activity"/>
    <property type="evidence" value="ECO:0007669"/>
    <property type="project" value="UniProtKB-UniRule"/>
</dbReference>
<organism evidence="11 12">
    <name type="scientific">Fusarium heterosporum</name>
    <dbReference type="NCBI Taxonomy" id="42747"/>
    <lineage>
        <taxon>Eukaryota</taxon>
        <taxon>Fungi</taxon>
        <taxon>Dikarya</taxon>
        <taxon>Ascomycota</taxon>
        <taxon>Pezizomycotina</taxon>
        <taxon>Sordariomycetes</taxon>
        <taxon>Hypocreomycetidae</taxon>
        <taxon>Hypocreales</taxon>
        <taxon>Nectriaceae</taxon>
        <taxon>Fusarium</taxon>
        <taxon>Fusarium heterosporum species complex</taxon>
    </lineage>
</organism>
<dbReference type="EMBL" id="JAAGWQ010000007">
    <property type="protein sequence ID" value="KAF5680046.1"/>
    <property type="molecule type" value="Genomic_DNA"/>
</dbReference>
<evidence type="ECO:0000313" key="12">
    <source>
        <dbReference type="Proteomes" id="UP000567885"/>
    </source>
</evidence>
<evidence type="ECO:0000256" key="8">
    <source>
        <dbReference type="PIRNR" id="PIRNR016302"/>
    </source>
</evidence>
<dbReference type="OrthoDB" id="4187847at2759"/>
<comment type="similarity">
    <text evidence="2 8">Belongs to the glycosyl hydrolase 76 family.</text>
</comment>
<evidence type="ECO:0000256" key="4">
    <source>
        <dbReference type="ARBA" id="ARBA00022729"/>
    </source>
</evidence>
<dbReference type="GO" id="GO:0016052">
    <property type="term" value="P:carbohydrate catabolic process"/>
    <property type="evidence" value="ECO:0007669"/>
    <property type="project" value="InterPro"/>
</dbReference>
<comment type="caution">
    <text evidence="11">The sequence shown here is derived from an EMBL/GenBank/DDBJ whole genome shotgun (WGS) entry which is preliminary data.</text>
</comment>
<evidence type="ECO:0000256" key="9">
    <source>
        <dbReference type="SAM" id="MobiDB-lite"/>
    </source>
</evidence>
<dbReference type="InterPro" id="IPR005198">
    <property type="entry name" value="Glyco_hydro_76"/>
</dbReference>
<dbReference type="PANTHER" id="PTHR12145:SF36">
    <property type="entry name" value="MANNAN ENDO-1,6-ALPHA-MANNOSIDASE DCW1"/>
    <property type="match status" value="1"/>
</dbReference>
<evidence type="ECO:0000256" key="6">
    <source>
        <dbReference type="ARBA" id="ARBA00023180"/>
    </source>
</evidence>
<evidence type="ECO:0000313" key="11">
    <source>
        <dbReference type="EMBL" id="KAF5680046.1"/>
    </source>
</evidence>
<keyword evidence="6" id="KW-0325">Glycoprotein</keyword>
<dbReference type="SUPFAM" id="SSF48208">
    <property type="entry name" value="Six-hairpin glycosidases"/>
    <property type="match status" value="1"/>
</dbReference>
<evidence type="ECO:0000256" key="10">
    <source>
        <dbReference type="SAM" id="SignalP"/>
    </source>
</evidence>
<dbReference type="PIRSF" id="PIRSF016302">
    <property type="entry name" value="Man_a_manosd"/>
    <property type="match status" value="1"/>
</dbReference>
<dbReference type="Proteomes" id="UP000567885">
    <property type="component" value="Unassembled WGS sequence"/>
</dbReference>
<proteinExistence type="inferred from homology"/>
<dbReference type="GO" id="GO:0009272">
    <property type="term" value="P:fungal-type cell wall biogenesis"/>
    <property type="evidence" value="ECO:0007669"/>
    <property type="project" value="TreeGrafter"/>
</dbReference>
<evidence type="ECO:0000256" key="3">
    <source>
        <dbReference type="ARBA" id="ARBA00012350"/>
    </source>
</evidence>
<keyword evidence="12" id="KW-1185">Reference proteome</keyword>
<dbReference type="AlphaFoldDB" id="A0A8H5U184"/>
<dbReference type="EC" id="3.2.1.101" evidence="3 8"/>
<accession>A0A8H5U184</accession>
<dbReference type="Pfam" id="PF03663">
    <property type="entry name" value="Glyco_hydro_76"/>
    <property type="match status" value="1"/>
</dbReference>
<feature type="signal peptide" evidence="10">
    <location>
        <begin position="1"/>
        <end position="19"/>
    </location>
</feature>
<evidence type="ECO:0000256" key="7">
    <source>
        <dbReference type="ARBA" id="ARBA00023295"/>
    </source>
</evidence>